<evidence type="ECO:0000313" key="2">
    <source>
        <dbReference type="EMBL" id="KIM33437.1"/>
    </source>
</evidence>
<protein>
    <submittedName>
        <fullName evidence="2">Uncharacterized protein</fullName>
    </submittedName>
</protein>
<reference evidence="2 3" key="1">
    <citation type="submission" date="2014-04" db="EMBL/GenBank/DDBJ databases">
        <authorList>
            <consortium name="DOE Joint Genome Institute"/>
            <person name="Kuo A."/>
            <person name="Zuccaro A."/>
            <person name="Kohler A."/>
            <person name="Nagy L.G."/>
            <person name="Floudas D."/>
            <person name="Copeland A."/>
            <person name="Barry K.W."/>
            <person name="Cichocki N."/>
            <person name="Veneault-Fourrey C."/>
            <person name="LaButti K."/>
            <person name="Lindquist E.A."/>
            <person name="Lipzen A."/>
            <person name="Lundell T."/>
            <person name="Morin E."/>
            <person name="Murat C."/>
            <person name="Sun H."/>
            <person name="Tunlid A."/>
            <person name="Henrissat B."/>
            <person name="Grigoriev I.V."/>
            <person name="Hibbett D.S."/>
            <person name="Martin F."/>
            <person name="Nordberg H.P."/>
            <person name="Cantor M.N."/>
            <person name="Hua S.X."/>
        </authorList>
    </citation>
    <scope>NUCLEOTIDE SEQUENCE [LARGE SCALE GENOMIC DNA]</scope>
    <source>
        <strain evidence="2 3">MAFF 305830</strain>
    </source>
</reference>
<reference evidence="3" key="2">
    <citation type="submission" date="2015-01" db="EMBL/GenBank/DDBJ databases">
        <title>Evolutionary Origins and Diversification of the Mycorrhizal Mutualists.</title>
        <authorList>
            <consortium name="DOE Joint Genome Institute"/>
            <consortium name="Mycorrhizal Genomics Consortium"/>
            <person name="Kohler A."/>
            <person name="Kuo A."/>
            <person name="Nagy L.G."/>
            <person name="Floudas D."/>
            <person name="Copeland A."/>
            <person name="Barry K.W."/>
            <person name="Cichocki N."/>
            <person name="Veneault-Fourrey C."/>
            <person name="LaButti K."/>
            <person name="Lindquist E.A."/>
            <person name="Lipzen A."/>
            <person name="Lundell T."/>
            <person name="Morin E."/>
            <person name="Murat C."/>
            <person name="Riley R."/>
            <person name="Ohm R."/>
            <person name="Sun H."/>
            <person name="Tunlid A."/>
            <person name="Henrissat B."/>
            <person name="Grigoriev I.V."/>
            <person name="Hibbett D.S."/>
            <person name="Martin F."/>
        </authorList>
    </citation>
    <scope>NUCLEOTIDE SEQUENCE [LARGE SCALE GENOMIC DNA]</scope>
    <source>
        <strain evidence="3">MAFF 305830</strain>
    </source>
</reference>
<feature type="region of interest" description="Disordered" evidence="1">
    <location>
        <begin position="285"/>
        <end position="332"/>
    </location>
</feature>
<feature type="compositionally biased region" description="Pro residues" evidence="1">
    <location>
        <begin position="131"/>
        <end position="141"/>
    </location>
</feature>
<feature type="compositionally biased region" description="Basic and acidic residues" evidence="1">
    <location>
        <begin position="386"/>
        <end position="399"/>
    </location>
</feature>
<organism evidence="2 3">
    <name type="scientific">Serendipita vermifera MAFF 305830</name>
    <dbReference type="NCBI Taxonomy" id="933852"/>
    <lineage>
        <taxon>Eukaryota</taxon>
        <taxon>Fungi</taxon>
        <taxon>Dikarya</taxon>
        <taxon>Basidiomycota</taxon>
        <taxon>Agaricomycotina</taxon>
        <taxon>Agaricomycetes</taxon>
        <taxon>Sebacinales</taxon>
        <taxon>Serendipitaceae</taxon>
        <taxon>Serendipita</taxon>
    </lineage>
</organism>
<evidence type="ECO:0000313" key="3">
    <source>
        <dbReference type="Proteomes" id="UP000054097"/>
    </source>
</evidence>
<dbReference type="HOGENOM" id="CLU_611266_0_0_1"/>
<keyword evidence="3" id="KW-1185">Reference proteome</keyword>
<accession>A0A0C2XX48</accession>
<gene>
    <name evidence="2" type="ORF">M408DRAFT_61717</name>
</gene>
<feature type="compositionally biased region" description="Low complexity" evidence="1">
    <location>
        <begin position="142"/>
        <end position="151"/>
    </location>
</feature>
<name>A0A0C2XX48_SERVB</name>
<feature type="region of interest" description="Disordered" evidence="1">
    <location>
        <begin position="366"/>
        <end position="436"/>
    </location>
</feature>
<sequence length="436" mass="45577">MSATVASPAPPFGALNAPKKLKHKGSKPIITWITKKLGGSHAQRPTKLHAGPSNEASNQNGIPPRGRAVSLQVVPTSAHVASAIVLNDDHDLPSPSAARSMLSERNSMTADSTWTKKSPVLEADDDASIRPLPPTSPPSPTPSRSSSSQISDLRTFRSGAASTKPTTVMSIDSGHLITGTMAHIAQVSNPTSSSPTAGAGAPRFTAPLIHPAVARAASRHRSNIQAPLHTPHHPRNNPNPTSPPADNASTLTLASSAFAVSARANDWADGASMSLDQYQHDADISSSHMGMEDDDGETAEASVRALRPRSSRRGSWESGESRWSARVGSGLPNIGAPSVVSGMTRPSSVGGISIARSLSINRLKMGPGVAEEEGQKTNKTATENVEGEKDVASNRRSEGDSFVEQPSMSTEREHAASQPTRTATPVAIRFSDATGE</sequence>
<feature type="compositionally biased region" description="Polar residues" evidence="1">
    <location>
        <begin position="103"/>
        <end position="116"/>
    </location>
</feature>
<evidence type="ECO:0000256" key="1">
    <source>
        <dbReference type="SAM" id="MobiDB-lite"/>
    </source>
</evidence>
<proteinExistence type="predicted"/>
<feature type="region of interest" description="Disordered" evidence="1">
    <location>
        <begin position="88"/>
        <end position="167"/>
    </location>
</feature>
<dbReference type="AlphaFoldDB" id="A0A0C2XX48"/>
<feature type="region of interest" description="Disordered" evidence="1">
    <location>
        <begin position="1"/>
        <end position="70"/>
    </location>
</feature>
<feature type="region of interest" description="Disordered" evidence="1">
    <location>
        <begin position="226"/>
        <end position="249"/>
    </location>
</feature>
<dbReference type="Proteomes" id="UP000054097">
    <property type="component" value="Unassembled WGS sequence"/>
</dbReference>
<dbReference type="EMBL" id="KN824278">
    <property type="protein sequence ID" value="KIM33437.1"/>
    <property type="molecule type" value="Genomic_DNA"/>
</dbReference>
<dbReference type="OrthoDB" id="3269047at2759"/>